<evidence type="ECO:0000256" key="3">
    <source>
        <dbReference type="ARBA" id="ARBA00023015"/>
    </source>
</evidence>
<evidence type="ECO:0000256" key="7">
    <source>
        <dbReference type="SAM" id="MobiDB-lite"/>
    </source>
</evidence>
<keyword evidence="4" id="KW-0804">Transcription</keyword>
<evidence type="ECO:0000256" key="2">
    <source>
        <dbReference type="ARBA" id="ARBA00005942"/>
    </source>
</evidence>
<evidence type="ECO:0000313" key="8">
    <source>
        <dbReference type="EMBL" id="KIY64847.1"/>
    </source>
</evidence>
<evidence type="ECO:0008006" key="10">
    <source>
        <dbReference type="Google" id="ProtNLM"/>
    </source>
</evidence>
<dbReference type="InterPro" id="IPR009332">
    <property type="entry name" value="Med22"/>
</dbReference>
<gene>
    <name evidence="8" type="ORF">CYLTODRAFT_380363</name>
</gene>
<name>A0A0D7B2Z7_9AGAR</name>
<evidence type="ECO:0000256" key="5">
    <source>
        <dbReference type="ARBA" id="ARBA00023242"/>
    </source>
</evidence>
<dbReference type="PANTHER" id="PTHR40630">
    <property type="entry name" value="POSSIBLE DNA-BINDING PROTEIN"/>
    <property type="match status" value="1"/>
</dbReference>
<dbReference type="EMBL" id="KN880616">
    <property type="protein sequence ID" value="KIY64847.1"/>
    <property type="molecule type" value="Genomic_DNA"/>
</dbReference>
<dbReference type="InterPro" id="IPR021487">
    <property type="entry name" value="DUF3140"/>
</dbReference>
<protein>
    <recommendedName>
        <fullName evidence="10">Mediator of RNA polymerase II transcription subunit 22</fullName>
    </recommendedName>
</protein>
<proteinExistence type="inferred from homology"/>
<dbReference type="GO" id="GO:0016592">
    <property type="term" value="C:mediator complex"/>
    <property type="evidence" value="ECO:0007669"/>
    <property type="project" value="InterPro"/>
</dbReference>
<reference evidence="8 9" key="1">
    <citation type="journal article" date="2015" name="Fungal Genet. Biol.">
        <title>Evolution of novel wood decay mechanisms in Agaricales revealed by the genome sequences of Fistulina hepatica and Cylindrobasidium torrendii.</title>
        <authorList>
            <person name="Floudas D."/>
            <person name="Held B.W."/>
            <person name="Riley R."/>
            <person name="Nagy L.G."/>
            <person name="Koehler G."/>
            <person name="Ransdell A.S."/>
            <person name="Younus H."/>
            <person name="Chow J."/>
            <person name="Chiniquy J."/>
            <person name="Lipzen A."/>
            <person name="Tritt A."/>
            <person name="Sun H."/>
            <person name="Haridas S."/>
            <person name="LaButti K."/>
            <person name="Ohm R.A."/>
            <person name="Kues U."/>
            <person name="Blanchette R.A."/>
            <person name="Grigoriev I.V."/>
            <person name="Minto R.E."/>
            <person name="Hibbett D.S."/>
        </authorList>
    </citation>
    <scope>NUCLEOTIDE SEQUENCE [LARGE SCALE GENOMIC DNA]</scope>
    <source>
        <strain evidence="8 9">FP15055 ss-10</strain>
    </source>
</reference>
<feature type="coiled-coil region" evidence="6">
    <location>
        <begin position="126"/>
        <end position="153"/>
    </location>
</feature>
<accession>A0A0D7B2Z7</accession>
<keyword evidence="5" id="KW-0539">Nucleus</keyword>
<keyword evidence="6" id="KW-0175">Coiled coil</keyword>
<dbReference type="GO" id="GO:0003712">
    <property type="term" value="F:transcription coregulator activity"/>
    <property type="evidence" value="ECO:0007669"/>
    <property type="project" value="InterPro"/>
</dbReference>
<dbReference type="STRING" id="1314674.A0A0D7B2Z7"/>
<dbReference type="GO" id="GO:0006357">
    <property type="term" value="P:regulation of transcription by RNA polymerase II"/>
    <property type="evidence" value="ECO:0007669"/>
    <property type="project" value="InterPro"/>
</dbReference>
<evidence type="ECO:0000256" key="6">
    <source>
        <dbReference type="SAM" id="Coils"/>
    </source>
</evidence>
<dbReference type="Pfam" id="PF06179">
    <property type="entry name" value="Med22"/>
    <property type="match status" value="1"/>
</dbReference>
<sequence>MSRMAPETEVPPPEVLSDVSRPSALPTANLRRGNNQNADKTSAEYLNQVEEEWNKKIDSEVDTLVEGMVDLVSLASIGDKDKYRISQETFQAESRAESMVRAANNLLSITHSLKLLLLLSDENMISQSRENELAIIRQEKADARKEVASLLDELLLRPQKPTNTSASKV</sequence>
<dbReference type="Proteomes" id="UP000054007">
    <property type="component" value="Unassembled WGS sequence"/>
</dbReference>
<evidence type="ECO:0000256" key="1">
    <source>
        <dbReference type="ARBA" id="ARBA00004123"/>
    </source>
</evidence>
<comment type="similarity">
    <text evidence="2">Belongs to the Mediator complex subunit 22 family.</text>
</comment>
<organism evidence="8 9">
    <name type="scientific">Cylindrobasidium torrendii FP15055 ss-10</name>
    <dbReference type="NCBI Taxonomy" id="1314674"/>
    <lineage>
        <taxon>Eukaryota</taxon>
        <taxon>Fungi</taxon>
        <taxon>Dikarya</taxon>
        <taxon>Basidiomycota</taxon>
        <taxon>Agaricomycotina</taxon>
        <taxon>Agaricomycetes</taxon>
        <taxon>Agaricomycetidae</taxon>
        <taxon>Agaricales</taxon>
        <taxon>Marasmiineae</taxon>
        <taxon>Physalacriaceae</taxon>
        <taxon>Cylindrobasidium</taxon>
    </lineage>
</organism>
<keyword evidence="3" id="KW-0805">Transcription regulation</keyword>
<dbReference type="PANTHER" id="PTHR40630:SF1">
    <property type="entry name" value="DNA-BINDING PROTEIN"/>
    <property type="match status" value="1"/>
</dbReference>
<keyword evidence="9" id="KW-1185">Reference proteome</keyword>
<evidence type="ECO:0000256" key="4">
    <source>
        <dbReference type="ARBA" id="ARBA00023163"/>
    </source>
</evidence>
<comment type="subcellular location">
    <subcellularLocation>
        <location evidence="1">Nucleus</location>
    </subcellularLocation>
</comment>
<evidence type="ECO:0000313" key="9">
    <source>
        <dbReference type="Proteomes" id="UP000054007"/>
    </source>
</evidence>
<dbReference type="AlphaFoldDB" id="A0A0D7B2Z7"/>
<feature type="region of interest" description="Disordered" evidence="7">
    <location>
        <begin position="1"/>
        <end position="40"/>
    </location>
</feature>
<dbReference type="OrthoDB" id="203279at2759"/>